<evidence type="ECO:0000256" key="1">
    <source>
        <dbReference type="SAM" id="MobiDB-lite"/>
    </source>
</evidence>
<dbReference type="HOGENOM" id="CLU_2740278_0_0_1"/>
<evidence type="ECO:0000313" key="3">
    <source>
        <dbReference type="Proteomes" id="UP000053593"/>
    </source>
</evidence>
<sequence>MRKTSQNRSNHHRCPPSLQDLLCESPADNEPAHSEILPLPPPSLCSPGRENLLCSAPSAGDTVGRTGSEGL</sequence>
<keyword evidence="3" id="KW-1185">Reference proteome</keyword>
<dbReference type="Proteomes" id="UP000053593">
    <property type="component" value="Unassembled WGS sequence"/>
</dbReference>
<protein>
    <submittedName>
        <fullName evidence="2">Uncharacterized protein</fullName>
    </submittedName>
</protein>
<organism evidence="2 3">
    <name type="scientific">Collybiopsis luxurians FD-317 M1</name>
    <dbReference type="NCBI Taxonomy" id="944289"/>
    <lineage>
        <taxon>Eukaryota</taxon>
        <taxon>Fungi</taxon>
        <taxon>Dikarya</taxon>
        <taxon>Basidiomycota</taxon>
        <taxon>Agaricomycotina</taxon>
        <taxon>Agaricomycetes</taxon>
        <taxon>Agaricomycetidae</taxon>
        <taxon>Agaricales</taxon>
        <taxon>Marasmiineae</taxon>
        <taxon>Omphalotaceae</taxon>
        <taxon>Collybiopsis</taxon>
        <taxon>Collybiopsis luxurians</taxon>
    </lineage>
</organism>
<dbReference type="AlphaFoldDB" id="A0A0D0AKY6"/>
<reference evidence="2 3" key="1">
    <citation type="submission" date="2014-04" db="EMBL/GenBank/DDBJ databases">
        <title>Evolutionary Origins and Diversification of the Mycorrhizal Mutualists.</title>
        <authorList>
            <consortium name="DOE Joint Genome Institute"/>
            <consortium name="Mycorrhizal Genomics Consortium"/>
            <person name="Kohler A."/>
            <person name="Kuo A."/>
            <person name="Nagy L.G."/>
            <person name="Floudas D."/>
            <person name="Copeland A."/>
            <person name="Barry K.W."/>
            <person name="Cichocki N."/>
            <person name="Veneault-Fourrey C."/>
            <person name="LaButti K."/>
            <person name="Lindquist E.A."/>
            <person name="Lipzen A."/>
            <person name="Lundell T."/>
            <person name="Morin E."/>
            <person name="Murat C."/>
            <person name="Riley R."/>
            <person name="Ohm R."/>
            <person name="Sun H."/>
            <person name="Tunlid A."/>
            <person name="Henrissat B."/>
            <person name="Grigoriev I.V."/>
            <person name="Hibbett D.S."/>
            <person name="Martin F."/>
        </authorList>
    </citation>
    <scope>NUCLEOTIDE SEQUENCE [LARGE SCALE GENOMIC DNA]</scope>
    <source>
        <strain evidence="2 3">FD-317 M1</strain>
    </source>
</reference>
<dbReference type="EMBL" id="KN834879">
    <property type="protein sequence ID" value="KIK50910.1"/>
    <property type="molecule type" value="Genomic_DNA"/>
</dbReference>
<proteinExistence type="predicted"/>
<name>A0A0D0AKY6_9AGAR</name>
<gene>
    <name evidence="2" type="ORF">GYMLUDRAFT_50908</name>
</gene>
<evidence type="ECO:0000313" key="2">
    <source>
        <dbReference type="EMBL" id="KIK50910.1"/>
    </source>
</evidence>
<feature type="region of interest" description="Disordered" evidence="1">
    <location>
        <begin position="1"/>
        <end position="42"/>
    </location>
</feature>
<feature type="compositionally biased region" description="Basic residues" evidence="1">
    <location>
        <begin position="1"/>
        <end position="14"/>
    </location>
</feature>
<accession>A0A0D0AKY6</accession>